<keyword evidence="1" id="KW-0812">Transmembrane</keyword>
<dbReference type="AlphaFoldDB" id="A0A0K0EMH6"/>
<feature type="transmembrane region" description="Helical" evidence="1">
    <location>
        <begin position="97"/>
        <end position="121"/>
    </location>
</feature>
<feature type="transmembrane region" description="Helical" evidence="1">
    <location>
        <begin position="27"/>
        <end position="51"/>
    </location>
</feature>
<name>A0A0K0EMH6_STRER</name>
<feature type="transmembrane region" description="Helical" evidence="1">
    <location>
        <begin position="141"/>
        <end position="162"/>
    </location>
</feature>
<keyword evidence="1" id="KW-0472">Membrane</keyword>
<keyword evidence="1" id="KW-1133">Transmembrane helix</keyword>
<dbReference type="WBParaSite" id="SSTP_0001066500.1">
    <property type="protein sequence ID" value="SSTP_0001066500.1"/>
    <property type="gene ID" value="SSTP_0001066500"/>
</dbReference>
<organism evidence="3">
    <name type="scientific">Strongyloides stercoralis</name>
    <name type="common">Threadworm</name>
    <dbReference type="NCBI Taxonomy" id="6248"/>
    <lineage>
        <taxon>Eukaryota</taxon>
        <taxon>Metazoa</taxon>
        <taxon>Ecdysozoa</taxon>
        <taxon>Nematoda</taxon>
        <taxon>Chromadorea</taxon>
        <taxon>Rhabditida</taxon>
        <taxon>Tylenchina</taxon>
        <taxon>Panagrolaimomorpha</taxon>
        <taxon>Strongyloidoidea</taxon>
        <taxon>Strongyloididae</taxon>
        <taxon>Strongyloides</taxon>
    </lineage>
</organism>
<evidence type="ECO:0000313" key="3">
    <source>
        <dbReference type="WBParaSite" id="SSTP_0001066500.1"/>
    </source>
</evidence>
<feature type="transmembrane region" description="Helical" evidence="1">
    <location>
        <begin position="195"/>
        <end position="215"/>
    </location>
</feature>
<dbReference type="Proteomes" id="UP000035681">
    <property type="component" value="Unplaced"/>
</dbReference>
<keyword evidence="2" id="KW-1185">Reference proteome</keyword>
<protein>
    <submittedName>
        <fullName evidence="4">7TM GPCR serpentine receptor class x (Srx) domain-containing protein</fullName>
    </submittedName>
    <submittedName>
        <fullName evidence="3">7TM_GPCR_Srx domain-containing protein</fullName>
    </submittedName>
</protein>
<evidence type="ECO:0000256" key="1">
    <source>
        <dbReference type="SAM" id="Phobius"/>
    </source>
</evidence>
<dbReference type="SUPFAM" id="SSF81321">
    <property type="entry name" value="Family A G protein-coupled receptor-like"/>
    <property type="match status" value="1"/>
</dbReference>
<feature type="transmembrane region" description="Helical" evidence="1">
    <location>
        <begin position="71"/>
        <end position="91"/>
    </location>
</feature>
<dbReference type="Gene3D" id="1.20.1070.10">
    <property type="entry name" value="Rhodopsin 7-helix transmembrane proteins"/>
    <property type="match status" value="1"/>
</dbReference>
<dbReference type="WBParaSite" id="TCONS_00000369.p1">
    <property type="protein sequence ID" value="TCONS_00000369.p1"/>
    <property type="gene ID" value="XLOC_000378"/>
</dbReference>
<proteinExistence type="predicted"/>
<sequence length="322" mass="37263">MTSFTTMASFIRTDGYYMERVDENANIIIGAVTLVTSIALIFLQSSIFIIFKKNPTLSRSISFVLMRHLGISEIIQQICHLFSSFYALFLYKPDNFVGQFVASLLQTGYLVSITFLLILTINRFDVIFNRKIFISFNREKFFKFCVISNYIWGMVLVVFFMIPDFQLHYSLLNFGWQYVAESPNWLMAKVFENRYVIIILCCCFITYVIIIGKILQMKSYAGKGASITFSEISLLLQAIFNFLFIVLVESCWSFLYLYLPQTKYSFTIVNYLYVLSSGTNAVVSLLFIKELRLGFLKIICNCKKKSKNEIKTIKVTSLKSKT</sequence>
<evidence type="ECO:0000313" key="4">
    <source>
        <dbReference type="WBParaSite" id="TCONS_00000369.p1"/>
    </source>
</evidence>
<reference evidence="3" key="1">
    <citation type="submission" date="2015-08" db="UniProtKB">
        <authorList>
            <consortium name="WormBaseParasite"/>
        </authorList>
    </citation>
    <scope>IDENTIFICATION</scope>
</reference>
<feature type="transmembrane region" description="Helical" evidence="1">
    <location>
        <begin position="271"/>
        <end position="288"/>
    </location>
</feature>
<feature type="transmembrane region" description="Helical" evidence="1">
    <location>
        <begin position="235"/>
        <end position="259"/>
    </location>
</feature>
<accession>A0A0K0EMH6</accession>
<evidence type="ECO:0000313" key="2">
    <source>
        <dbReference type="Proteomes" id="UP000035681"/>
    </source>
</evidence>